<feature type="site" description="Part of a proton relay during catalysis" evidence="12">
    <location>
        <position position="46"/>
    </location>
</feature>
<keyword evidence="7 12" id="KW-0220">Diaminopimelate biosynthesis</keyword>
<reference evidence="16" key="1">
    <citation type="journal article" date="2020" name="mSystems">
        <title>Genome- and Community-Level Interaction Insights into Carbon Utilization and Element Cycling Functions of Hydrothermarchaeota in Hydrothermal Sediment.</title>
        <authorList>
            <person name="Zhou Z."/>
            <person name="Liu Y."/>
            <person name="Xu W."/>
            <person name="Pan J."/>
            <person name="Luo Z.H."/>
            <person name="Li M."/>
        </authorList>
    </citation>
    <scope>NUCLEOTIDE SEQUENCE [LARGE SCALE GENOMIC DNA]</scope>
    <source>
        <strain evidence="16">SpSt-503</strain>
    </source>
</reference>
<dbReference type="GO" id="GO:0008840">
    <property type="term" value="F:4-hydroxy-tetrahydrodipicolinate synthase activity"/>
    <property type="evidence" value="ECO:0007669"/>
    <property type="project" value="UniProtKB-UniRule"/>
</dbReference>
<comment type="catalytic activity">
    <reaction evidence="11 12">
        <text>L-aspartate 4-semialdehyde + pyruvate = (2S,4S)-4-hydroxy-2,3,4,5-tetrahydrodipicolinate + H2O + H(+)</text>
        <dbReference type="Rhea" id="RHEA:34171"/>
        <dbReference type="ChEBI" id="CHEBI:15361"/>
        <dbReference type="ChEBI" id="CHEBI:15377"/>
        <dbReference type="ChEBI" id="CHEBI:15378"/>
        <dbReference type="ChEBI" id="CHEBI:67139"/>
        <dbReference type="ChEBI" id="CHEBI:537519"/>
        <dbReference type="EC" id="4.3.3.7"/>
    </reaction>
</comment>
<dbReference type="InterPro" id="IPR005263">
    <property type="entry name" value="DapA"/>
</dbReference>
<accession>A0A7C3E1X7</accession>
<evidence type="ECO:0000256" key="10">
    <source>
        <dbReference type="ARBA" id="ARBA00023270"/>
    </source>
</evidence>
<feature type="active site" description="Schiff-base intermediate with substrate" evidence="12 14">
    <location>
        <position position="163"/>
    </location>
</feature>
<evidence type="ECO:0000256" key="13">
    <source>
        <dbReference type="PIRNR" id="PIRNR001365"/>
    </source>
</evidence>
<dbReference type="HAMAP" id="MF_00418">
    <property type="entry name" value="DapA"/>
    <property type="match status" value="1"/>
</dbReference>
<dbReference type="UniPathway" id="UPA00034">
    <property type="reaction ID" value="UER00017"/>
</dbReference>
<evidence type="ECO:0000256" key="9">
    <source>
        <dbReference type="ARBA" id="ARBA00023239"/>
    </source>
</evidence>
<keyword evidence="8 12" id="KW-0457">Lysine biosynthesis</keyword>
<evidence type="ECO:0000256" key="8">
    <source>
        <dbReference type="ARBA" id="ARBA00023154"/>
    </source>
</evidence>
<dbReference type="PRINTS" id="PR00146">
    <property type="entry name" value="DHPICSNTHASE"/>
</dbReference>
<dbReference type="EMBL" id="DSVL01000218">
    <property type="protein sequence ID" value="HFH29272.1"/>
    <property type="molecule type" value="Genomic_DNA"/>
</dbReference>
<dbReference type="SUPFAM" id="SSF51569">
    <property type="entry name" value="Aldolase"/>
    <property type="match status" value="1"/>
</dbReference>
<feature type="active site" description="Proton donor/acceptor" evidence="12 14">
    <location>
        <position position="135"/>
    </location>
</feature>
<evidence type="ECO:0000256" key="1">
    <source>
        <dbReference type="ARBA" id="ARBA00003294"/>
    </source>
</evidence>
<evidence type="ECO:0000256" key="7">
    <source>
        <dbReference type="ARBA" id="ARBA00022915"/>
    </source>
</evidence>
<sequence>MMQLQGAFTALITPMQGDGTVDYEGFRSLIRFQLEKGIHGIVPLGTTGETPTLERDEQDRLIEIAVQEAKNRVPIIVGVGSNSTAKTIENAKRARALGADGILVVTPYYNKPTNEGIYRHFSAIADATDAPILIYNIASRTGKNIDVPTMDRLSRIPTVIGVKEASGDLAQMGDIIQIVAKPRRAEGKPFAVLSGDDAFTLALCALGGDGVVSVVSNLVPDRVSALTKACLAGDFVKARDLHYGLLPLFKGAFIETNPIPIKTAMGWAGLPAGPCRLPLCELEAANVPKLQSALAAAGIKV</sequence>
<dbReference type="PIRSF" id="PIRSF001365">
    <property type="entry name" value="DHDPS"/>
    <property type="match status" value="1"/>
</dbReference>
<evidence type="ECO:0000256" key="11">
    <source>
        <dbReference type="ARBA" id="ARBA00047836"/>
    </source>
</evidence>
<dbReference type="CDD" id="cd00950">
    <property type="entry name" value="DHDPS"/>
    <property type="match status" value="1"/>
</dbReference>
<dbReference type="InterPro" id="IPR013785">
    <property type="entry name" value="Aldolase_TIM"/>
</dbReference>
<comment type="caution">
    <text evidence="12">Was originally thought to be a dihydrodipicolinate synthase (DHDPS), catalyzing the condensation of (S)-aspartate-beta-semialdehyde [(S)-ASA] and pyruvate to dihydrodipicolinate (DHDP). However, it was shown in E.coli that the product of the enzymatic reaction is not dihydrodipicolinate but in fact (4S)-4-hydroxy-2,3,4,5-tetrahydro-(2S)-dipicolinic acid (HTPA), and that the consecutive dehydration reaction leading to DHDP is not spontaneous but catalyzed by DapB.</text>
</comment>
<evidence type="ECO:0000256" key="12">
    <source>
        <dbReference type="HAMAP-Rule" id="MF_00418"/>
    </source>
</evidence>
<organism evidence="16">
    <name type="scientific">Gracilinema caldarium</name>
    <dbReference type="NCBI Taxonomy" id="215591"/>
    <lineage>
        <taxon>Bacteria</taxon>
        <taxon>Pseudomonadati</taxon>
        <taxon>Spirochaetota</taxon>
        <taxon>Spirochaetia</taxon>
        <taxon>Spirochaetales</taxon>
        <taxon>Breznakiellaceae</taxon>
        <taxon>Gracilinema</taxon>
    </lineage>
</organism>
<name>A0A7C3E1X7_9SPIR</name>
<dbReference type="GO" id="GO:0019877">
    <property type="term" value="P:diaminopimelate biosynthetic process"/>
    <property type="evidence" value="ECO:0007669"/>
    <property type="project" value="UniProtKB-UniRule"/>
</dbReference>
<evidence type="ECO:0000256" key="3">
    <source>
        <dbReference type="ARBA" id="ARBA00007592"/>
    </source>
</evidence>
<dbReference type="InterPro" id="IPR002220">
    <property type="entry name" value="DapA-like"/>
</dbReference>
<evidence type="ECO:0000256" key="5">
    <source>
        <dbReference type="ARBA" id="ARBA00022490"/>
    </source>
</evidence>
<comment type="subcellular location">
    <subcellularLocation>
        <location evidence="12">Cytoplasm</location>
    </subcellularLocation>
</comment>
<evidence type="ECO:0000256" key="4">
    <source>
        <dbReference type="ARBA" id="ARBA00012086"/>
    </source>
</evidence>
<dbReference type="GO" id="GO:0005829">
    <property type="term" value="C:cytosol"/>
    <property type="evidence" value="ECO:0007669"/>
    <property type="project" value="TreeGrafter"/>
</dbReference>
<comment type="pathway">
    <text evidence="2 12">Amino-acid biosynthesis; L-lysine biosynthesis via DAP pathway; (S)-tetrahydrodipicolinate from L-aspartate: step 3/4.</text>
</comment>
<dbReference type="PANTHER" id="PTHR12128">
    <property type="entry name" value="DIHYDRODIPICOLINATE SYNTHASE"/>
    <property type="match status" value="1"/>
</dbReference>
<evidence type="ECO:0000256" key="2">
    <source>
        <dbReference type="ARBA" id="ARBA00005120"/>
    </source>
</evidence>
<dbReference type="GO" id="GO:0009089">
    <property type="term" value="P:lysine biosynthetic process via diaminopimelate"/>
    <property type="evidence" value="ECO:0007669"/>
    <property type="project" value="UniProtKB-UniRule"/>
</dbReference>
<proteinExistence type="inferred from homology"/>
<evidence type="ECO:0000313" key="16">
    <source>
        <dbReference type="EMBL" id="HFH29272.1"/>
    </source>
</evidence>
<dbReference type="PANTHER" id="PTHR12128:SF66">
    <property type="entry name" value="4-HYDROXY-2-OXOGLUTARATE ALDOLASE, MITOCHONDRIAL"/>
    <property type="match status" value="1"/>
</dbReference>
<keyword evidence="9 12" id="KW-0456">Lyase</keyword>
<comment type="similarity">
    <text evidence="3 12 13">Belongs to the DapA family.</text>
</comment>
<dbReference type="Pfam" id="PF00701">
    <property type="entry name" value="DHDPS"/>
    <property type="match status" value="1"/>
</dbReference>
<protein>
    <recommendedName>
        <fullName evidence="4 12">4-hydroxy-tetrahydrodipicolinate synthase</fullName>
        <shortName evidence="12">HTPA synthase</shortName>
        <ecNumber evidence="4 12">4.3.3.7</ecNumber>
    </recommendedName>
</protein>
<dbReference type="NCBIfam" id="TIGR00674">
    <property type="entry name" value="dapA"/>
    <property type="match status" value="1"/>
</dbReference>
<evidence type="ECO:0000256" key="15">
    <source>
        <dbReference type="PIRSR" id="PIRSR001365-2"/>
    </source>
</evidence>
<dbReference type="SMART" id="SM01130">
    <property type="entry name" value="DHDPS"/>
    <property type="match status" value="1"/>
</dbReference>
<dbReference type="AlphaFoldDB" id="A0A7C3E1X7"/>
<evidence type="ECO:0000256" key="14">
    <source>
        <dbReference type="PIRSR" id="PIRSR001365-1"/>
    </source>
</evidence>
<comment type="function">
    <text evidence="1 12">Catalyzes the condensation of (S)-aspartate-beta-semialdehyde [(S)-ASA] and pyruvate to 4-hydroxy-tetrahydrodipicolinate (HTPA).</text>
</comment>
<feature type="site" description="Part of a proton relay during catalysis" evidence="12">
    <location>
        <position position="109"/>
    </location>
</feature>
<dbReference type="EC" id="4.3.3.7" evidence="4 12"/>
<keyword evidence="6 12" id="KW-0028">Amino-acid biosynthesis</keyword>
<gene>
    <name evidence="12" type="primary">dapA</name>
    <name evidence="16" type="ORF">ENS59_07135</name>
</gene>
<comment type="caution">
    <text evidence="16">The sequence shown here is derived from an EMBL/GenBank/DDBJ whole genome shotgun (WGS) entry which is preliminary data.</text>
</comment>
<feature type="binding site" evidence="12 15">
    <location>
        <position position="212"/>
    </location>
    <ligand>
        <name>pyruvate</name>
        <dbReference type="ChEBI" id="CHEBI:15361"/>
    </ligand>
</feature>
<comment type="subunit">
    <text evidence="12">Homotetramer; dimer of dimers.</text>
</comment>
<dbReference type="Gene3D" id="3.20.20.70">
    <property type="entry name" value="Aldolase class I"/>
    <property type="match status" value="1"/>
</dbReference>
<feature type="binding site" evidence="12 15">
    <location>
        <position position="47"/>
    </location>
    <ligand>
        <name>pyruvate</name>
        <dbReference type="ChEBI" id="CHEBI:15361"/>
    </ligand>
</feature>
<keyword evidence="5 12" id="KW-0963">Cytoplasm</keyword>
<keyword evidence="10 12" id="KW-0704">Schiff base</keyword>
<evidence type="ECO:0000256" key="6">
    <source>
        <dbReference type="ARBA" id="ARBA00022605"/>
    </source>
</evidence>